<reference evidence="3" key="1">
    <citation type="submission" date="2015-07" db="EMBL/GenBank/DDBJ databases">
        <title>Genome sequencing project for genomic taxonomy and phylogenomics of Bacillus-like bacteria.</title>
        <authorList>
            <person name="Liu B."/>
            <person name="Wang J."/>
            <person name="Zhu Y."/>
            <person name="Liu G."/>
            <person name="Chen Q."/>
            <person name="Chen Z."/>
            <person name="Lan J."/>
            <person name="Che J."/>
            <person name="Ge C."/>
            <person name="Shi H."/>
            <person name="Pan Z."/>
            <person name="Liu X."/>
        </authorList>
    </citation>
    <scope>NUCLEOTIDE SEQUENCE [LARGE SCALE GENOMIC DNA]</scope>
    <source>
        <strain evidence="3">FJAT-27997</strain>
    </source>
</reference>
<evidence type="ECO:0000313" key="2">
    <source>
        <dbReference type="EMBL" id="KMY51042.1"/>
    </source>
</evidence>
<dbReference type="PATRIC" id="fig|1679170.3.peg.3902"/>
<dbReference type="Gene3D" id="3.90.550.10">
    <property type="entry name" value="Spore Coat Polysaccharide Biosynthesis Protein SpsA, Chain A"/>
    <property type="match status" value="1"/>
</dbReference>
<organism evidence="2 3">
    <name type="scientific">Peribacillus loiseleuriae</name>
    <dbReference type="NCBI Taxonomy" id="1679170"/>
    <lineage>
        <taxon>Bacteria</taxon>
        <taxon>Bacillati</taxon>
        <taxon>Bacillota</taxon>
        <taxon>Bacilli</taxon>
        <taxon>Bacillales</taxon>
        <taxon>Bacillaceae</taxon>
        <taxon>Peribacillus</taxon>
    </lineage>
</organism>
<dbReference type="STRING" id="1679170.AC625_17155"/>
<proteinExistence type="predicted"/>
<comment type="caution">
    <text evidence="2">The sequence shown here is derived from an EMBL/GenBank/DDBJ whole genome shotgun (WGS) entry which is preliminary data.</text>
</comment>
<dbReference type="InterPro" id="IPR001173">
    <property type="entry name" value="Glyco_trans_2-like"/>
</dbReference>
<gene>
    <name evidence="2" type="ORF">AC625_17155</name>
</gene>
<dbReference type="Proteomes" id="UP000037146">
    <property type="component" value="Unassembled WGS sequence"/>
</dbReference>
<dbReference type="SUPFAM" id="SSF53448">
    <property type="entry name" value="Nucleotide-diphospho-sugar transferases"/>
    <property type="match status" value="1"/>
</dbReference>
<dbReference type="OrthoDB" id="9813495at2"/>
<keyword evidence="3" id="KW-1185">Reference proteome</keyword>
<dbReference type="RefSeq" id="WP_049682394.1">
    <property type="nucleotide sequence ID" value="NZ_LFZW01000001.1"/>
</dbReference>
<dbReference type="Pfam" id="PF00535">
    <property type="entry name" value="Glycos_transf_2"/>
    <property type="match status" value="1"/>
</dbReference>
<evidence type="ECO:0000259" key="1">
    <source>
        <dbReference type="Pfam" id="PF00535"/>
    </source>
</evidence>
<sequence>MLDKQNFDFIFVVLTYRNTTDLKNLLNSIKDKVKDTYKIVVVNSYYNETSYNELYKIATENNCDFLNVENKGYGYGNNRGIEYVKSKYQFKYLIVSNPDIEITYLSLKELKGLEEYIIAPTIKTLSGKNQNPYYYSKIDLVEWLMYRSMLSEKPAYFYMGVVINKLYREISLFIDKCLSINKRKIYAAHGSFIIFGFNALSRLDTLYDEKMFLFCEENHLAQLALEKSIKTYMVPEIKVLHKEDGSVSYENKNILKYRKESFIVYYENWNKK</sequence>
<protein>
    <recommendedName>
        <fullName evidence="1">Glycosyltransferase 2-like domain-containing protein</fullName>
    </recommendedName>
</protein>
<dbReference type="InterPro" id="IPR029044">
    <property type="entry name" value="Nucleotide-diphossugar_trans"/>
</dbReference>
<evidence type="ECO:0000313" key="3">
    <source>
        <dbReference type="Proteomes" id="UP000037146"/>
    </source>
</evidence>
<name>A0A0K9GXR3_9BACI</name>
<dbReference type="AlphaFoldDB" id="A0A0K9GXR3"/>
<accession>A0A0K9GXR3</accession>
<dbReference type="EMBL" id="LFZW01000001">
    <property type="protein sequence ID" value="KMY51042.1"/>
    <property type="molecule type" value="Genomic_DNA"/>
</dbReference>
<feature type="domain" description="Glycosyltransferase 2-like" evidence="1">
    <location>
        <begin position="12"/>
        <end position="109"/>
    </location>
</feature>